<dbReference type="Gene3D" id="2.30.30.60">
    <property type="match status" value="1"/>
</dbReference>
<dbReference type="KEGG" id="paur:FGL86_10770"/>
<evidence type="ECO:0000259" key="8">
    <source>
        <dbReference type="Pfam" id="PF00924"/>
    </source>
</evidence>
<dbReference type="InterPro" id="IPR023408">
    <property type="entry name" value="MscS_beta-dom_sf"/>
</dbReference>
<keyword evidence="7" id="KW-0406">Ion transport</keyword>
<dbReference type="SUPFAM" id="SSF50182">
    <property type="entry name" value="Sm-like ribonucleoproteins"/>
    <property type="match status" value="1"/>
</dbReference>
<dbReference type="InterPro" id="IPR010920">
    <property type="entry name" value="LSM_dom_sf"/>
</dbReference>
<evidence type="ECO:0000256" key="6">
    <source>
        <dbReference type="ARBA" id="ARBA00023136"/>
    </source>
</evidence>
<sequence>MEQILARFWAALKHGVALIHPDSPTGALILLGLFALLGILLSKLLRHGLRLLLERDRAQRIDRLAATFLGKIGHIFIWVFMVMLYAHAIPELHKLGSALLASVSIASVVIGLAAQSTLANLVAGLSLIFYKPFRLGDRLEVTVPGGVETGVVEAVSLGYTILQTYDNRRVVLSNSTILNTVMINHTSGNPRVMAVVPFSIGFGADIDTARGIAMSLARDHVDVQEVVSCPVTALSSSSVDLELWVWCRDAGVAKGVRFDLLEAIKKRFDAMGIEIPFAYQNIVIKSGTGVASPKESE</sequence>
<evidence type="ECO:0000256" key="1">
    <source>
        <dbReference type="ARBA" id="ARBA00004651"/>
    </source>
</evidence>
<keyword evidence="6 7" id="KW-0472">Membrane</keyword>
<keyword evidence="5 7" id="KW-1133">Transmembrane helix</keyword>
<dbReference type="Proteomes" id="UP000321272">
    <property type="component" value="Chromosome"/>
</dbReference>
<evidence type="ECO:0000256" key="4">
    <source>
        <dbReference type="ARBA" id="ARBA00022692"/>
    </source>
</evidence>
<protein>
    <recommendedName>
        <fullName evidence="7">Small-conductance mechanosensitive channel</fullName>
    </recommendedName>
</protein>
<evidence type="ECO:0000313" key="11">
    <source>
        <dbReference type="Proteomes" id="UP000321272"/>
    </source>
</evidence>
<feature type="transmembrane region" description="Helical" evidence="7">
    <location>
        <begin position="27"/>
        <end position="45"/>
    </location>
</feature>
<dbReference type="GO" id="GO:0005886">
    <property type="term" value="C:plasma membrane"/>
    <property type="evidence" value="ECO:0007669"/>
    <property type="project" value="UniProtKB-SubCell"/>
</dbReference>
<dbReference type="PANTHER" id="PTHR30221:SF1">
    <property type="entry name" value="SMALL-CONDUCTANCE MECHANOSENSITIVE CHANNEL"/>
    <property type="match status" value="1"/>
</dbReference>
<keyword evidence="7" id="KW-0407">Ion channel</keyword>
<name>A0A5B8SXI5_9GAMM</name>
<dbReference type="InterPro" id="IPR049278">
    <property type="entry name" value="MS_channel_C"/>
</dbReference>
<dbReference type="EMBL" id="CP042382">
    <property type="protein sequence ID" value="QEA39510.1"/>
    <property type="molecule type" value="Genomic_DNA"/>
</dbReference>
<evidence type="ECO:0000256" key="3">
    <source>
        <dbReference type="ARBA" id="ARBA00022475"/>
    </source>
</evidence>
<dbReference type="InterPro" id="IPR006685">
    <property type="entry name" value="MscS_channel_2nd"/>
</dbReference>
<comment type="caution">
    <text evidence="7">Lacks conserved residue(s) required for the propagation of feature annotation.</text>
</comment>
<comment type="subunit">
    <text evidence="7">Homoheptamer.</text>
</comment>
<dbReference type="Pfam" id="PF21082">
    <property type="entry name" value="MS_channel_3rd"/>
    <property type="match status" value="1"/>
</dbReference>
<proteinExistence type="inferred from homology"/>
<dbReference type="OrthoDB" id="9809206at2"/>
<dbReference type="AlphaFoldDB" id="A0A5B8SXI5"/>
<comment type="similarity">
    <text evidence="2 7">Belongs to the MscS (TC 1.A.23) family.</text>
</comment>
<comment type="function">
    <text evidence="7">Mechanosensitive channel that participates in the regulation of osmotic pressure changes within the cell, opening in response to stretch forces in the membrane lipid bilayer, without the need for other proteins. Contributes to normal resistance to hypoosmotic shock. Forms an ion channel of 1.0 nanosiemens conductance with a slight preference for anions.</text>
</comment>
<keyword evidence="4 7" id="KW-0812">Transmembrane</keyword>
<dbReference type="GO" id="GO:0008381">
    <property type="term" value="F:mechanosensitive monoatomic ion channel activity"/>
    <property type="evidence" value="ECO:0007669"/>
    <property type="project" value="InterPro"/>
</dbReference>
<dbReference type="SUPFAM" id="SSF82689">
    <property type="entry name" value="Mechanosensitive channel protein MscS (YggB), C-terminal domain"/>
    <property type="match status" value="1"/>
</dbReference>
<dbReference type="Pfam" id="PF00924">
    <property type="entry name" value="MS_channel_2nd"/>
    <property type="match status" value="1"/>
</dbReference>
<dbReference type="InterPro" id="IPR011066">
    <property type="entry name" value="MscS_channel_C_sf"/>
</dbReference>
<dbReference type="Gene3D" id="3.30.70.100">
    <property type="match status" value="1"/>
</dbReference>
<organism evidence="10 11">
    <name type="scientific">Pistricoccus aurantiacus</name>
    <dbReference type="NCBI Taxonomy" id="1883414"/>
    <lineage>
        <taxon>Bacteria</taxon>
        <taxon>Pseudomonadati</taxon>
        <taxon>Pseudomonadota</taxon>
        <taxon>Gammaproteobacteria</taxon>
        <taxon>Oceanospirillales</taxon>
        <taxon>Halomonadaceae</taxon>
        <taxon>Pistricoccus</taxon>
    </lineage>
</organism>
<dbReference type="Gene3D" id="1.10.287.1260">
    <property type="match status" value="1"/>
</dbReference>
<dbReference type="PANTHER" id="PTHR30221">
    <property type="entry name" value="SMALL-CONDUCTANCE MECHANOSENSITIVE CHANNEL"/>
    <property type="match status" value="1"/>
</dbReference>
<dbReference type="InterPro" id="IPR045275">
    <property type="entry name" value="MscS_archaea/bacteria_type"/>
</dbReference>
<feature type="transmembrane region" description="Helical" evidence="7">
    <location>
        <begin position="98"/>
        <end position="130"/>
    </location>
</feature>
<feature type="domain" description="Mechanosensitive ion channel MscS" evidence="8">
    <location>
        <begin position="117"/>
        <end position="186"/>
    </location>
</feature>
<evidence type="ECO:0000313" key="10">
    <source>
        <dbReference type="EMBL" id="QEA39510.1"/>
    </source>
</evidence>
<reference evidence="10 11" key="1">
    <citation type="submission" date="2019-06" db="EMBL/GenBank/DDBJ databases">
        <title>Genome analyses of bacteria isolated from kimchi.</title>
        <authorList>
            <person name="Lee S."/>
            <person name="Ahn S."/>
            <person name="Roh S."/>
        </authorList>
    </citation>
    <scope>NUCLEOTIDE SEQUENCE [LARGE SCALE GENOMIC DNA]</scope>
    <source>
        <strain evidence="10 11">CBA4606</strain>
    </source>
</reference>
<evidence type="ECO:0000256" key="5">
    <source>
        <dbReference type="ARBA" id="ARBA00022989"/>
    </source>
</evidence>
<evidence type="ECO:0000256" key="7">
    <source>
        <dbReference type="RuleBase" id="RU369025"/>
    </source>
</evidence>
<evidence type="ECO:0000259" key="9">
    <source>
        <dbReference type="Pfam" id="PF21082"/>
    </source>
</evidence>
<keyword evidence="7" id="KW-0813">Transport</keyword>
<keyword evidence="7" id="KW-0997">Cell inner membrane</keyword>
<dbReference type="RefSeq" id="WP_147184561.1">
    <property type="nucleotide sequence ID" value="NZ_CP042382.1"/>
</dbReference>
<feature type="transmembrane region" description="Helical" evidence="7">
    <location>
        <begin position="66"/>
        <end position="86"/>
    </location>
</feature>
<accession>A0A5B8SXI5</accession>
<evidence type="ECO:0000256" key="2">
    <source>
        <dbReference type="ARBA" id="ARBA00008017"/>
    </source>
</evidence>
<comment type="subcellular location">
    <subcellularLocation>
        <location evidence="7">Cell inner membrane</location>
        <topology evidence="7">Multi-pass membrane protein</topology>
    </subcellularLocation>
    <subcellularLocation>
        <location evidence="1">Cell membrane</location>
        <topology evidence="1">Multi-pass membrane protein</topology>
    </subcellularLocation>
</comment>
<keyword evidence="3" id="KW-1003">Cell membrane</keyword>
<feature type="domain" description="Mechanosensitive ion channel MscS C-terminal" evidence="9">
    <location>
        <begin position="195"/>
        <end position="275"/>
    </location>
</feature>
<keyword evidence="11" id="KW-1185">Reference proteome</keyword>
<gene>
    <name evidence="10" type="ORF">FGL86_10770</name>
</gene>